<dbReference type="CDD" id="cd04681">
    <property type="entry name" value="NUDIX_Hydrolase"/>
    <property type="match status" value="1"/>
</dbReference>
<dbReference type="InterPro" id="IPR020476">
    <property type="entry name" value="Nudix_hydrolase"/>
</dbReference>
<dbReference type="AlphaFoldDB" id="L1N4M8"/>
<keyword evidence="3 5" id="KW-0378">Hydrolase</keyword>
<evidence type="ECO:0000256" key="1">
    <source>
        <dbReference type="ARBA" id="ARBA00001946"/>
    </source>
</evidence>
<evidence type="ECO:0000256" key="4">
    <source>
        <dbReference type="ARBA" id="ARBA00022842"/>
    </source>
</evidence>
<dbReference type="Gene3D" id="3.90.79.10">
    <property type="entry name" value="Nucleoside Triphosphate Pyrophosphohydrolase"/>
    <property type="match status" value="1"/>
</dbReference>
<dbReference type="GO" id="GO:0019677">
    <property type="term" value="P:NAD+ catabolic process"/>
    <property type="evidence" value="ECO:0007669"/>
    <property type="project" value="TreeGrafter"/>
</dbReference>
<dbReference type="InterPro" id="IPR020084">
    <property type="entry name" value="NUDIX_hydrolase_CS"/>
</dbReference>
<keyword evidence="8" id="KW-1185">Reference proteome</keyword>
<dbReference type="Pfam" id="PF00293">
    <property type="entry name" value="NUDIX"/>
    <property type="match status" value="1"/>
</dbReference>
<dbReference type="PRINTS" id="PR00502">
    <property type="entry name" value="NUDIXFAMILY"/>
</dbReference>
<evidence type="ECO:0000256" key="2">
    <source>
        <dbReference type="ARBA" id="ARBA00022723"/>
    </source>
</evidence>
<dbReference type="HOGENOM" id="CLU_037162_15_0_10"/>
<feature type="domain" description="Nudix hydrolase" evidence="6">
    <location>
        <begin position="38"/>
        <end position="171"/>
    </location>
</feature>
<evidence type="ECO:0000259" key="6">
    <source>
        <dbReference type="PROSITE" id="PS51462"/>
    </source>
</evidence>
<dbReference type="PANTHER" id="PTHR42904">
    <property type="entry name" value="NUDIX HYDROLASE, NUDC SUBFAMILY"/>
    <property type="match status" value="1"/>
</dbReference>
<dbReference type="GO" id="GO:0005829">
    <property type="term" value="C:cytosol"/>
    <property type="evidence" value="ECO:0007669"/>
    <property type="project" value="TreeGrafter"/>
</dbReference>
<gene>
    <name evidence="7" type="ORF">HMPREF9151_01977</name>
</gene>
<protein>
    <submittedName>
        <fullName evidence="7">Hydrolase, NUDIX family</fullName>
    </submittedName>
</protein>
<dbReference type="InterPro" id="IPR000086">
    <property type="entry name" value="NUDIX_hydrolase_dom"/>
</dbReference>
<dbReference type="OrthoDB" id="9786141at2"/>
<dbReference type="STRING" id="1127699.HMPREF9151_01977"/>
<dbReference type="InterPro" id="IPR015797">
    <property type="entry name" value="NUDIX_hydrolase-like_dom_sf"/>
</dbReference>
<organism evidence="7 8">
    <name type="scientific">Hoylesella saccharolytica F0055</name>
    <dbReference type="NCBI Taxonomy" id="1127699"/>
    <lineage>
        <taxon>Bacteria</taxon>
        <taxon>Pseudomonadati</taxon>
        <taxon>Bacteroidota</taxon>
        <taxon>Bacteroidia</taxon>
        <taxon>Bacteroidales</taxon>
        <taxon>Prevotellaceae</taxon>
        <taxon>Hoylesella</taxon>
    </lineage>
</organism>
<evidence type="ECO:0000256" key="5">
    <source>
        <dbReference type="RuleBase" id="RU003476"/>
    </source>
</evidence>
<dbReference type="PROSITE" id="PS51462">
    <property type="entry name" value="NUDIX"/>
    <property type="match status" value="1"/>
</dbReference>
<dbReference type="GO" id="GO:0046872">
    <property type="term" value="F:metal ion binding"/>
    <property type="evidence" value="ECO:0007669"/>
    <property type="project" value="UniProtKB-KW"/>
</dbReference>
<dbReference type="PATRIC" id="fig|1127699.3.peg.1814"/>
<dbReference type="PROSITE" id="PS00893">
    <property type="entry name" value="NUDIX_BOX"/>
    <property type="match status" value="1"/>
</dbReference>
<comment type="caution">
    <text evidence="7">The sequence shown here is derived from an EMBL/GenBank/DDBJ whole genome shotgun (WGS) entry which is preliminary data.</text>
</comment>
<proteinExistence type="inferred from homology"/>
<comment type="similarity">
    <text evidence="5">Belongs to the Nudix hydrolase family.</text>
</comment>
<accession>L1N4M8</accession>
<name>L1N4M8_9BACT</name>
<sequence length="176" mass="19912">MHPLEKFSYCPNCGSKHFEENTEKSKKCTGCGFEYFLNPSSANVAFILNAKGELLVERRKNDPGKGTLDLPGGFADLGETAEEGVIREVFEETGLKVTSCHYLFSLPNVYLYSGMKIQTLDLFFLCKVEDDTQLKAMDDAAECMWLSPNDIHTEQFGLRSVRQGLYRFLKNIKESK</sequence>
<dbReference type="PANTHER" id="PTHR42904:SF12">
    <property type="entry name" value="ADP-RIBOSE PYROPHOSPHATASE-RELATED"/>
    <property type="match status" value="1"/>
</dbReference>
<reference evidence="7 8" key="1">
    <citation type="submission" date="2012-05" db="EMBL/GenBank/DDBJ databases">
        <authorList>
            <person name="Weinstock G."/>
            <person name="Sodergren E."/>
            <person name="Lobos E.A."/>
            <person name="Fulton L."/>
            <person name="Fulton R."/>
            <person name="Courtney L."/>
            <person name="Fronick C."/>
            <person name="O'Laughlin M."/>
            <person name="Godfrey J."/>
            <person name="Wilson R.M."/>
            <person name="Miner T."/>
            <person name="Farmer C."/>
            <person name="Delehaunty K."/>
            <person name="Cordes M."/>
            <person name="Minx P."/>
            <person name="Tomlinson C."/>
            <person name="Chen J."/>
            <person name="Wollam A."/>
            <person name="Pepin K.H."/>
            <person name="Bhonagiri V."/>
            <person name="Zhang X."/>
            <person name="Suruliraj S."/>
            <person name="Warren W."/>
            <person name="Mitreva M."/>
            <person name="Mardis E.R."/>
            <person name="Wilson R.K."/>
        </authorList>
    </citation>
    <scope>NUCLEOTIDE SEQUENCE [LARGE SCALE GENOMIC DNA]</scope>
    <source>
        <strain evidence="7 8">F0055</strain>
    </source>
</reference>
<dbReference type="GO" id="GO:0006742">
    <property type="term" value="P:NADP+ catabolic process"/>
    <property type="evidence" value="ECO:0007669"/>
    <property type="project" value="TreeGrafter"/>
</dbReference>
<comment type="cofactor">
    <cofactor evidence="1">
        <name>Mg(2+)</name>
        <dbReference type="ChEBI" id="CHEBI:18420"/>
    </cofactor>
</comment>
<keyword evidence="2" id="KW-0479">Metal-binding</keyword>
<dbReference type="GO" id="GO:0035529">
    <property type="term" value="F:NADH pyrophosphatase activity"/>
    <property type="evidence" value="ECO:0007669"/>
    <property type="project" value="TreeGrafter"/>
</dbReference>
<dbReference type="InterPro" id="IPR050241">
    <property type="entry name" value="NAD-cap_RNA_hydrolase_NudC"/>
</dbReference>
<evidence type="ECO:0000313" key="7">
    <source>
        <dbReference type="EMBL" id="EKX98448.1"/>
    </source>
</evidence>
<dbReference type="EMBL" id="AMEP01000113">
    <property type="protein sequence ID" value="EKX98448.1"/>
    <property type="molecule type" value="Genomic_DNA"/>
</dbReference>
<evidence type="ECO:0000313" key="8">
    <source>
        <dbReference type="Proteomes" id="UP000010433"/>
    </source>
</evidence>
<dbReference type="Proteomes" id="UP000010433">
    <property type="component" value="Unassembled WGS sequence"/>
</dbReference>
<evidence type="ECO:0000256" key="3">
    <source>
        <dbReference type="ARBA" id="ARBA00022801"/>
    </source>
</evidence>
<dbReference type="SUPFAM" id="SSF55811">
    <property type="entry name" value="Nudix"/>
    <property type="match status" value="1"/>
</dbReference>
<keyword evidence="4" id="KW-0460">Magnesium</keyword>
<dbReference type="RefSeq" id="WP_009163282.1">
    <property type="nucleotide sequence ID" value="NZ_KB291010.1"/>
</dbReference>